<evidence type="ECO:0000313" key="2">
    <source>
        <dbReference type="EMBL" id="MRX45861.1"/>
    </source>
</evidence>
<dbReference type="Pfam" id="PF11751">
    <property type="entry name" value="PorP_SprF"/>
    <property type="match status" value="1"/>
</dbReference>
<dbReference type="NCBIfam" id="TIGR03519">
    <property type="entry name" value="T9SS_PorP_fam"/>
    <property type="match status" value="1"/>
</dbReference>
<keyword evidence="3" id="KW-1185">Reference proteome</keyword>
<organism evidence="2 3">
    <name type="scientific">Pedobacter puniceum</name>
    <dbReference type="NCBI Taxonomy" id="2666136"/>
    <lineage>
        <taxon>Bacteria</taxon>
        <taxon>Pseudomonadati</taxon>
        <taxon>Bacteroidota</taxon>
        <taxon>Sphingobacteriia</taxon>
        <taxon>Sphingobacteriales</taxon>
        <taxon>Sphingobacteriaceae</taxon>
        <taxon>Pedobacter</taxon>
    </lineage>
</organism>
<reference evidence="2 3" key="1">
    <citation type="submission" date="2019-11" db="EMBL/GenBank/DDBJ databases">
        <authorList>
            <person name="Cheng Q."/>
            <person name="Yang Z."/>
        </authorList>
    </citation>
    <scope>NUCLEOTIDE SEQUENCE [LARGE SCALE GENOMIC DNA]</scope>
    <source>
        <strain evidence="2 3">HX-22-1</strain>
    </source>
</reference>
<dbReference type="Proteomes" id="UP000462931">
    <property type="component" value="Unassembled WGS sequence"/>
</dbReference>
<dbReference type="AlphaFoldDB" id="A0A7K0FJM6"/>
<gene>
    <name evidence="2" type="ORF">GJJ64_01530</name>
</gene>
<comment type="caution">
    <text evidence="2">The sequence shown here is derived from an EMBL/GenBank/DDBJ whole genome shotgun (WGS) entry which is preliminary data.</text>
</comment>
<accession>A0A7K0FJM6</accession>
<sequence length="324" mass="35785">MRKILLKFILLVASLNVWAQQDAQYSQYMFNSLVINPAYAGYKETVNLSLLYRNQWVDVQGAPKTQSLVLDAAVADDKIGLGLSVVNDKLGIQDQFSAFANIAYRIPLAGESRLSFGLGLGFTQLGVNGNAAIIDDISDTEFLSGKSTGLAPDIRFGIHYSTEKLYIGLSAINLMEKAVDFSTSSQTLQVKQSQNYFFTAGYLIEASDFLKFKPSIMVREDIKGPTNLDINNFFLLGERVWLGASYRTSLKLWDKPAVIGAPSSNNAVVGLVEFFAGKSWRIGYAYDYSLSNIRGYNNGTHEISLGLIINGGKRDLTILSPRYF</sequence>
<protein>
    <submittedName>
        <fullName evidence="2">Type IX secretion system membrane protein PorP/SprF</fullName>
    </submittedName>
</protein>
<dbReference type="RefSeq" id="WP_154286010.1">
    <property type="nucleotide sequence ID" value="NZ_WKJI01000001.1"/>
</dbReference>
<dbReference type="InterPro" id="IPR019861">
    <property type="entry name" value="PorP/SprF_Bacteroidetes"/>
</dbReference>
<proteinExistence type="predicted"/>
<dbReference type="EMBL" id="WKJI01000001">
    <property type="protein sequence ID" value="MRX45861.1"/>
    <property type="molecule type" value="Genomic_DNA"/>
</dbReference>
<feature type="chain" id="PRO_5029465309" evidence="1">
    <location>
        <begin position="20"/>
        <end position="324"/>
    </location>
</feature>
<evidence type="ECO:0000313" key="3">
    <source>
        <dbReference type="Proteomes" id="UP000462931"/>
    </source>
</evidence>
<evidence type="ECO:0000256" key="1">
    <source>
        <dbReference type="SAM" id="SignalP"/>
    </source>
</evidence>
<keyword evidence="1" id="KW-0732">Signal</keyword>
<name>A0A7K0FJM6_9SPHI</name>
<feature type="signal peptide" evidence="1">
    <location>
        <begin position="1"/>
        <end position="19"/>
    </location>
</feature>